<evidence type="ECO:0000313" key="9">
    <source>
        <dbReference type="EMBL" id="PNF28434.1"/>
    </source>
</evidence>
<name>A0A2J7QIM9_9NEOP</name>
<dbReference type="FunCoup" id="A0A2J7QIM9">
    <property type="interactions" value="13"/>
</dbReference>
<dbReference type="FunFam" id="2.30.29.170:FF:000002">
    <property type="entry name" value="EF-hand domain (C-terminal) containing 1"/>
    <property type="match status" value="1"/>
</dbReference>
<evidence type="ECO:0000256" key="6">
    <source>
        <dbReference type="ARBA" id="ARBA00035003"/>
    </source>
</evidence>
<keyword evidence="5" id="KW-0966">Cell projection</keyword>
<gene>
    <name evidence="9" type="ORF">B7P43_G15709</name>
</gene>
<dbReference type="GO" id="GO:0005930">
    <property type="term" value="C:axoneme"/>
    <property type="evidence" value="ECO:0007669"/>
    <property type="project" value="UniProtKB-SubCell"/>
</dbReference>
<dbReference type="GO" id="GO:0010975">
    <property type="term" value="P:regulation of neuron projection development"/>
    <property type="evidence" value="ECO:0007669"/>
    <property type="project" value="TreeGrafter"/>
</dbReference>
<evidence type="ECO:0000256" key="5">
    <source>
        <dbReference type="ARBA" id="ARBA00023273"/>
    </source>
</evidence>
<keyword evidence="4" id="KW-0206">Cytoskeleton</keyword>
<dbReference type="STRING" id="105785.A0A2J7QIM9"/>
<dbReference type="PANTHER" id="PTHR12086">
    <property type="entry name" value="EF-HAND DOMAIN C-TERMINAL CONTAINING PROTEIN"/>
    <property type="match status" value="1"/>
</dbReference>
<dbReference type="PANTHER" id="PTHR12086:SF11">
    <property type="entry name" value="EF-HAND DOMAIN-CONTAINING FAMILY MEMBER C2"/>
    <property type="match status" value="1"/>
</dbReference>
<comment type="caution">
    <text evidence="9">The sequence shown here is derived from an EMBL/GenBank/DDBJ whole genome shotgun (WGS) entry which is preliminary data.</text>
</comment>
<feature type="domain" description="DM10" evidence="8">
    <location>
        <begin position="359"/>
        <end position="466"/>
    </location>
</feature>
<evidence type="ECO:0000313" key="10">
    <source>
        <dbReference type="Proteomes" id="UP000235965"/>
    </source>
</evidence>
<dbReference type="InterPro" id="IPR006602">
    <property type="entry name" value="DM10_dom"/>
</dbReference>
<dbReference type="AlphaFoldDB" id="A0A2J7QIM9"/>
<dbReference type="SMART" id="SM00676">
    <property type="entry name" value="DM10"/>
    <property type="match status" value="3"/>
</dbReference>
<organism evidence="9 10">
    <name type="scientific">Cryptotermes secundus</name>
    <dbReference type="NCBI Taxonomy" id="105785"/>
    <lineage>
        <taxon>Eukaryota</taxon>
        <taxon>Metazoa</taxon>
        <taxon>Ecdysozoa</taxon>
        <taxon>Arthropoda</taxon>
        <taxon>Hexapoda</taxon>
        <taxon>Insecta</taxon>
        <taxon>Pterygota</taxon>
        <taxon>Neoptera</taxon>
        <taxon>Polyneoptera</taxon>
        <taxon>Dictyoptera</taxon>
        <taxon>Blattodea</taxon>
        <taxon>Blattoidea</taxon>
        <taxon>Termitoidae</taxon>
        <taxon>Kalotermitidae</taxon>
        <taxon>Cryptotermitinae</taxon>
        <taxon>Cryptotermes</taxon>
    </lineage>
</organism>
<keyword evidence="10" id="KW-1185">Reference proteome</keyword>
<comment type="subcellular location">
    <subcellularLocation>
        <location evidence="1">Cytoplasm</location>
        <location evidence="1">Cytoskeleton</location>
        <location evidence="1">Cilium axoneme</location>
    </subcellularLocation>
</comment>
<evidence type="ECO:0000256" key="2">
    <source>
        <dbReference type="ARBA" id="ARBA00022490"/>
    </source>
</evidence>
<dbReference type="InterPro" id="IPR040193">
    <property type="entry name" value="EFHC1/EFHC2/EFHB"/>
</dbReference>
<reference evidence="9 10" key="1">
    <citation type="submission" date="2017-12" db="EMBL/GenBank/DDBJ databases">
        <title>Hemimetabolous genomes reveal molecular basis of termite eusociality.</title>
        <authorList>
            <person name="Harrison M.C."/>
            <person name="Jongepier E."/>
            <person name="Robertson H.M."/>
            <person name="Arning N."/>
            <person name="Bitard-Feildel T."/>
            <person name="Chao H."/>
            <person name="Childers C.P."/>
            <person name="Dinh H."/>
            <person name="Doddapaneni H."/>
            <person name="Dugan S."/>
            <person name="Gowin J."/>
            <person name="Greiner C."/>
            <person name="Han Y."/>
            <person name="Hu H."/>
            <person name="Hughes D.S.T."/>
            <person name="Huylmans A.-K."/>
            <person name="Kemena C."/>
            <person name="Kremer L.P.M."/>
            <person name="Lee S.L."/>
            <person name="Lopez-Ezquerra A."/>
            <person name="Mallet L."/>
            <person name="Monroy-Kuhn J.M."/>
            <person name="Moser A."/>
            <person name="Murali S.C."/>
            <person name="Muzny D.M."/>
            <person name="Otani S."/>
            <person name="Piulachs M.-D."/>
            <person name="Poelchau M."/>
            <person name="Qu J."/>
            <person name="Schaub F."/>
            <person name="Wada-Katsumata A."/>
            <person name="Worley K.C."/>
            <person name="Xie Q."/>
            <person name="Ylla G."/>
            <person name="Poulsen M."/>
            <person name="Gibbs R.A."/>
            <person name="Schal C."/>
            <person name="Richards S."/>
            <person name="Belles X."/>
            <person name="Korb J."/>
            <person name="Bornberg-Bauer E."/>
        </authorList>
    </citation>
    <scope>NUCLEOTIDE SEQUENCE [LARGE SCALE GENOMIC DNA]</scope>
    <source>
        <tissue evidence="9">Whole body</tissue>
    </source>
</reference>
<dbReference type="Gene3D" id="2.30.29.170">
    <property type="match status" value="3"/>
</dbReference>
<keyword evidence="2" id="KW-0963">Cytoplasm</keyword>
<dbReference type="InParanoid" id="A0A2J7QIM9"/>
<evidence type="ECO:0000256" key="7">
    <source>
        <dbReference type="ARBA" id="ARBA00039880"/>
    </source>
</evidence>
<dbReference type="FunFam" id="2.30.29.170:FF:000004">
    <property type="entry name" value="EF-hand domain containing 2"/>
    <property type="match status" value="1"/>
</dbReference>
<sequence length="682" mass="78676">MAHQQCNGTIHSEAREVIANIVEICDEEKLGKHLLLPLPKATQRAAVYAGVSYATVKNIRKEDKKRKENDADGCKKIKPGIGGVPLPYTKPKKFPSMLARGEVTELPAWIAFDKQVLCFEGFFQETSQERLDYPYYIRKVKIFFFMEDGTIQIVEPTVNNSGIPQGTLISRQKIPFPTPWNEDFYDILDFNIGKEVELYGRVYKITNCDRFTRAFLNRTGIHVPDPINIPPDPYMVQQEKLSEGMAPKKPNRTFNKLGQFLDFDRKVLRFYGYWDDRESLHGVLHDLEIYYYLADDTIEIKEIIPPNSGHDSGFMFLKRSKLPKVKALRHFACEETLFLNKYMLVVVIQHKSEVWQGLTSHTLRFRAELVSKIPADKDRQFVISYYLSDDTISVYENALHNSGFIGGYFIKRTQIRKPGQEIYTSEPPECFGPQDFYVGNILILHSFEFVLVDADEYTLQYMEVNCQEFKKSNVILIMNKIREALKPMYKQFVCEFLKTDPNQTDVICCTKLSKMLKEILGDIITQHELITLARHYSAQCIKERYTKESLRSVVHTELKRFLFNQMERLHESFLQQDPNHSGYISRDTAYAVCRGAKLPVDKDLLNAVLDKICKNEAGEIDYRDLLGFLDLKQSPPSPAEPTGSQYEFSLLADKPDNRIGPVDCQAFLKDLDLEKQIVEQSG</sequence>
<dbReference type="Pfam" id="PF06565">
    <property type="entry name" value="DM10_dom"/>
    <property type="match status" value="3"/>
</dbReference>
<feature type="domain" description="DM10" evidence="8">
    <location>
        <begin position="264"/>
        <end position="362"/>
    </location>
</feature>
<dbReference type="PROSITE" id="PS51336">
    <property type="entry name" value="DM10"/>
    <property type="match status" value="3"/>
</dbReference>
<dbReference type="SUPFAM" id="SSF47473">
    <property type="entry name" value="EF-hand"/>
    <property type="match status" value="1"/>
</dbReference>
<accession>A0A2J7QIM9</accession>
<comment type="function">
    <text evidence="6">Microtubule inner protein (MIP) part of the dynein-decorated doublet microtubules (DMTs) in cilia axoneme, which is required for motile cilia beating.</text>
</comment>
<evidence type="ECO:0000256" key="4">
    <source>
        <dbReference type="ARBA" id="ARBA00023212"/>
    </source>
</evidence>
<feature type="domain" description="DM10" evidence="8">
    <location>
        <begin position="113"/>
        <end position="220"/>
    </location>
</feature>
<evidence type="ECO:0000256" key="1">
    <source>
        <dbReference type="ARBA" id="ARBA00004430"/>
    </source>
</evidence>
<keyword evidence="3" id="KW-0677">Repeat</keyword>
<evidence type="ECO:0000256" key="3">
    <source>
        <dbReference type="ARBA" id="ARBA00022737"/>
    </source>
</evidence>
<protein>
    <recommendedName>
        <fullName evidence="7">EF-hand domain-containing family member C2</fullName>
    </recommendedName>
</protein>
<dbReference type="EMBL" id="NEVH01013583">
    <property type="protein sequence ID" value="PNF28434.1"/>
    <property type="molecule type" value="Genomic_DNA"/>
</dbReference>
<proteinExistence type="predicted"/>
<dbReference type="Gene3D" id="1.10.238.10">
    <property type="entry name" value="EF-hand"/>
    <property type="match status" value="1"/>
</dbReference>
<dbReference type="OrthoDB" id="6360546at2759"/>
<dbReference type="InterPro" id="IPR011992">
    <property type="entry name" value="EF-hand-dom_pair"/>
</dbReference>
<dbReference type="GO" id="GO:0005874">
    <property type="term" value="C:microtubule"/>
    <property type="evidence" value="ECO:0007669"/>
    <property type="project" value="TreeGrafter"/>
</dbReference>
<evidence type="ECO:0000259" key="8">
    <source>
        <dbReference type="PROSITE" id="PS51336"/>
    </source>
</evidence>
<dbReference type="Proteomes" id="UP000235965">
    <property type="component" value="Unassembled WGS sequence"/>
</dbReference>